<gene>
    <name evidence="6" type="ORF">BB561_005052</name>
</gene>
<sequence>MGSLLSALKSGSGGGSSKVKGCLLSGQTSLTDQFPGAALNLEDPVSGLEDSALLRDMDDFVKRGRSLLAQLQNYKGSSEAIRKAITSPTPENEQAAYTSLSPMISLLRDSYVLSSEIESQIPNIIDALLKADNSSVDHSSAAILFAQIMDYTFQRIIHRIKNINENDPNHISSETTNQMSLFYAYHNPMIKTIIDKVLRTVDSSNKSKFLKQLSMLSSGAYTSGAVSASNKYLYARILMTCAILYDWISDTGVFISKSQIPILEVVSFIRKNVTEAHEAYLVSIQLGCKHFNDKETPNPVKKAFSSD</sequence>
<dbReference type="InterPro" id="IPR009828">
    <property type="entry name" value="CYRIA/CYRIB_Rac1-bd"/>
</dbReference>
<evidence type="ECO:0000256" key="3">
    <source>
        <dbReference type="ARBA" id="ARBA00023136"/>
    </source>
</evidence>
<reference evidence="6 7" key="1">
    <citation type="journal article" date="2018" name="MBio">
        <title>Comparative Genomics Reveals the Core Gene Toolbox for the Fungus-Insect Symbiosis.</title>
        <authorList>
            <person name="Wang Y."/>
            <person name="Stata M."/>
            <person name="Wang W."/>
            <person name="Stajich J.E."/>
            <person name="White M.M."/>
            <person name="Moncalvo J.M."/>
        </authorList>
    </citation>
    <scope>NUCLEOTIDE SEQUENCE [LARGE SCALE GENOMIC DNA]</scope>
    <source>
        <strain evidence="6 7">SWE-8-4</strain>
    </source>
</reference>
<dbReference type="GO" id="GO:0016020">
    <property type="term" value="C:membrane"/>
    <property type="evidence" value="ECO:0007669"/>
    <property type="project" value="UniProtKB-SubCell"/>
</dbReference>
<comment type="caution">
    <text evidence="6">The sequence shown here is derived from an EMBL/GenBank/DDBJ whole genome shotgun (WGS) entry which is preliminary data.</text>
</comment>
<keyword evidence="7" id="KW-1185">Reference proteome</keyword>
<dbReference type="Pfam" id="PF07159">
    <property type="entry name" value="CYRIA-B_Rac1-bd"/>
    <property type="match status" value="1"/>
</dbReference>
<dbReference type="AlphaFoldDB" id="A0A2T9YCE9"/>
<dbReference type="GO" id="GO:0031267">
    <property type="term" value="F:small GTPase binding"/>
    <property type="evidence" value="ECO:0007669"/>
    <property type="project" value="InterPro"/>
</dbReference>
<keyword evidence="4" id="KW-0449">Lipoprotein</keyword>
<protein>
    <recommendedName>
        <fullName evidence="5">CYRIA/CYRIB Rac1 binding domain-containing protein</fullName>
    </recommendedName>
</protein>
<evidence type="ECO:0000259" key="5">
    <source>
        <dbReference type="Pfam" id="PF07159"/>
    </source>
</evidence>
<evidence type="ECO:0000313" key="7">
    <source>
        <dbReference type="Proteomes" id="UP000245383"/>
    </source>
</evidence>
<dbReference type="OrthoDB" id="60973at2759"/>
<feature type="domain" description="CYRIA/CYRIB Rac1 binding" evidence="5">
    <location>
        <begin position="153"/>
        <end position="301"/>
    </location>
</feature>
<comment type="subcellular location">
    <subcellularLocation>
        <location evidence="1">Membrane</location>
        <topology evidence="1">Lipid-anchor</topology>
    </subcellularLocation>
</comment>
<dbReference type="EMBL" id="MBFR01000280">
    <property type="protein sequence ID" value="PVU90027.1"/>
    <property type="molecule type" value="Genomic_DNA"/>
</dbReference>
<dbReference type="InterPro" id="IPR039789">
    <property type="entry name" value="CYRI"/>
</dbReference>
<dbReference type="Proteomes" id="UP000245383">
    <property type="component" value="Unassembled WGS sequence"/>
</dbReference>
<dbReference type="PANTHER" id="PTHR12422">
    <property type="entry name" value="GH09096P"/>
    <property type="match status" value="1"/>
</dbReference>
<name>A0A2T9YCE9_9FUNG</name>
<keyword evidence="3" id="KW-0472">Membrane</keyword>
<comment type="similarity">
    <text evidence="2">Belongs to the CYRI family.</text>
</comment>
<organism evidence="6 7">
    <name type="scientific">Smittium simulii</name>
    <dbReference type="NCBI Taxonomy" id="133385"/>
    <lineage>
        <taxon>Eukaryota</taxon>
        <taxon>Fungi</taxon>
        <taxon>Fungi incertae sedis</taxon>
        <taxon>Zoopagomycota</taxon>
        <taxon>Kickxellomycotina</taxon>
        <taxon>Harpellomycetes</taxon>
        <taxon>Harpellales</taxon>
        <taxon>Legeriomycetaceae</taxon>
        <taxon>Smittium</taxon>
    </lineage>
</organism>
<accession>A0A2T9YCE9</accession>
<evidence type="ECO:0000256" key="1">
    <source>
        <dbReference type="ARBA" id="ARBA00004635"/>
    </source>
</evidence>
<evidence type="ECO:0000313" key="6">
    <source>
        <dbReference type="EMBL" id="PVU90027.1"/>
    </source>
</evidence>
<evidence type="ECO:0000256" key="4">
    <source>
        <dbReference type="ARBA" id="ARBA00023288"/>
    </source>
</evidence>
<proteinExistence type="inferred from homology"/>
<evidence type="ECO:0000256" key="2">
    <source>
        <dbReference type="ARBA" id="ARBA00005778"/>
    </source>
</evidence>
<dbReference type="GO" id="GO:0030833">
    <property type="term" value="P:regulation of actin filament polymerization"/>
    <property type="evidence" value="ECO:0007669"/>
    <property type="project" value="InterPro"/>
</dbReference>